<comment type="subunit">
    <text evidence="3">The complex is composed of two ATP-binding proteins (HrtA), two transmembrane proteins (HrtB) and a solute-binding protein.</text>
</comment>
<feature type="domain" description="ABC3 transporter permease C-terminal" evidence="12">
    <location>
        <begin position="238"/>
        <end position="349"/>
    </location>
</feature>
<evidence type="ECO:0000256" key="11">
    <source>
        <dbReference type="SAM" id="Phobius"/>
    </source>
</evidence>
<evidence type="ECO:0000313" key="14">
    <source>
        <dbReference type="Proteomes" id="UP001597399"/>
    </source>
</evidence>
<keyword evidence="7 11" id="KW-0812">Transmembrane</keyword>
<evidence type="ECO:0000256" key="1">
    <source>
        <dbReference type="ARBA" id="ARBA00004651"/>
    </source>
</evidence>
<keyword evidence="14" id="KW-1185">Reference proteome</keyword>
<feature type="transmembrane region" description="Helical" evidence="11">
    <location>
        <begin position="287"/>
        <end position="309"/>
    </location>
</feature>
<sequence length="356" mass="38885">MYLAIKEMKHAKLRYSLIMFMIVLISYLIFVLTGLAYGLSESNRQAIDSWQADAIVLNSDADSHLSQSVITKNQLAKLKSDDRLAQLGELGVTARDPKGHKKVSSELLGISKNQFIYQQLTTISGRKFNSQHEAVVDKSMYDSGYRLGDEIYLSSDSPAYKIVGFTKDAKLSVAPVIYTSLSDWRDIKFGATSDGQVSAVLLKKNQLNQKADDLDQLTTEEFINKLPGYRAQNLTFGFMIAFLMLITLIIIAIFLYILTMQKLPYFAVLKAQGISTKYLVKNTVGQSILVTVSGVLVGGGITVLTAIGLPPAVPITFNYPLLAGAACLLVVMSVIGALIPARTIVKVDPVSMIGGN</sequence>
<dbReference type="RefSeq" id="WP_253064810.1">
    <property type="nucleotide sequence ID" value="NZ_JAMXWM010000032.1"/>
</dbReference>
<feature type="transmembrane region" description="Helical" evidence="11">
    <location>
        <begin position="234"/>
        <end position="258"/>
    </location>
</feature>
<feature type="transmembrane region" description="Helical" evidence="11">
    <location>
        <begin position="321"/>
        <end position="339"/>
    </location>
</feature>
<proteinExistence type="inferred from homology"/>
<evidence type="ECO:0000256" key="4">
    <source>
        <dbReference type="ARBA" id="ARBA00016962"/>
    </source>
</evidence>
<evidence type="ECO:0000256" key="7">
    <source>
        <dbReference type="ARBA" id="ARBA00022692"/>
    </source>
</evidence>
<dbReference type="InterPro" id="IPR003838">
    <property type="entry name" value="ABC3_permease_C"/>
</dbReference>
<accession>A0ABW5S3U4</accession>
<dbReference type="PANTHER" id="PTHR43738:SF1">
    <property type="entry name" value="HEMIN TRANSPORT SYSTEM PERMEASE PROTEIN HRTB-RELATED"/>
    <property type="match status" value="1"/>
</dbReference>
<reference evidence="14" key="1">
    <citation type="journal article" date="2019" name="Int. J. Syst. Evol. Microbiol.">
        <title>The Global Catalogue of Microorganisms (GCM) 10K type strain sequencing project: providing services to taxonomists for standard genome sequencing and annotation.</title>
        <authorList>
            <consortium name="The Broad Institute Genomics Platform"/>
            <consortium name="The Broad Institute Genome Sequencing Center for Infectious Disease"/>
            <person name="Wu L."/>
            <person name="Ma J."/>
        </authorList>
    </citation>
    <scope>NUCLEOTIDE SEQUENCE [LARGE SCALE GENOMIC DNA]</scope>
    <source>
        <strain evidence="14">TISTR 2466</strain>
    </source>
</reference>
<evidence type="ECO:0000256" key="8">
    <source>
        <dbReference type="ARBA" id="ARBA00022989"/>
    </source>
</evidence>
<feature type="transmembrane region" description="Helical" evidence="11">
    <location>
        <begin position="15"/>
        <end position="39"/>
    </location>
</feature>
<evidence type="ECO:0000256" key="9">
    <source>
        <dbReference type="ARBA" id="ARBA00023136"/>
    </source>
</evidence>
<evidence type="ECO:0000313" key="13">
    <source>
        <dbReference type="EMBL" id="MFD2693734.1"/>
    </source>
</evidence>
<dbReference type="InterPro" id="IPR051125">
    <property type="entry name" value="ABC-4/HrtB_transporter"/>
</dbReference>
<evidence type="ECO:0000256" key="6">
    <source>
        <dbReference type="ARBA" id="ARBA00022475"/>
    </source>
</evidence>
<comment type="caution">
    <text evidence="13">The sequence shown here is derived from an EMBL/GenBank/DDBJ whole genome shotgun (WGS) entry which is preliminary data.</text>
</comment>
<organism evidence="13 14">
    <name type="scientific">Sporolactobacillus shoreicorticis</name>
    <dbReference type="NCBI Taxonomy" id="1923877"/>
    <lineage>
        <taxon>Bacteria</taxon>
        <taxon>Bacillati</taxon>
        <taxon>Bacillota</taxon>
        <taxon>Bacilli</taxon>
        <taxon>Bacillales</taxon>
        <taxon>Sporolactobacillaceae</taxon>
        <taxon>Sporolactobacillus</taxon>
    </lineage>
</organism>
<evidence type="ECO:0000256" key="10">
    <source>
        <dbReference type="ARBA" id="ARBA00024973"/>
    </source>
</evidence>
<evidence type="ECO:0000256" key="2">
    <source>
        <dbReference type="ARBA" id="ARBA00008697"/>
    </source>
</evidence>
<comment type="similarity">
    <text evidence="2">Belongs to the ABC-4 integral membrane protein family. HrtB subfamily.</text>
</comment>
<comment type="function">
    <text evidence="10">Part of the ABC transporter complex hrt involved in hemin import. Responsible for the translocation of the substrate across the membrane.</text>
</comment>
<keyword evidence="8 11" id="KW-1133">Transmembrane helix</keyword>
<evidence type="ECO:0000259" key="12">
    <source>
        <dbReference type="Pfam" id="PF02687"/>
    </source>
</evidence>
<comment type="subcellular location">
    <subcellularLocation>
        <location evidence="1">Cell membrane</location>
        <topology evidence="1">Multi-pass membrane protein</topology>
    </subcellularLocation>
</comment>
<dbReference type="PANTHER" id="PTHR43738">
    <property type="entry name" value="ABC TRANSPORTER, MEMBRANE PROTEIN"/>
    <property type="match status" value="1"/>
</dbReference>
<keyword evidence="9 11" id="KW-0472">Membrane</keyword>
<evidence type="ECO:0000256" key="5">
    <source>
        <dbReference type="ARBA" id="ARBA00022448"/>
    </source>
</evidence>
<dbReference type="Proteomes" id="UP001597399">
    <property type="component" value="Unassembled WGS sequence"/>
</dbReference>
<protein>
    <recommendedName>
        <fullName evidence="4">Putative hemin transport system permease protein HrtB</fullName>
    </recommendedName>
</protein>
<dbReference type="Pfam" id="PF02687">
    <property type="entry name" value="FtsX"/>
    <property type="match status" value="1"/>
</dbReference>
<keyword evidence="6" id="KW-1003">Cell membrane</keyword>
<name>A0ABW5S3U4_9BACL</name>
<dbReference type="EMBL" id="JBHUMQ010000019">
    <property type="protein sequence ID" value="MFD2693734.1"/>
    <property type="molecule type" value="Genomic_DNA"/>
</dbReference>
<gene>
    <name evidence="13" type="ORF">ACFSUE_08880</name>
</gene>
<keyword evidence="5" id="KW-0813">Transport</keyword>
<evidence type="ECO:0000256" key="3">
    <source>
        <dbReference type="ARBA" id="ARBA00011131"/>
    </source>
</evidence>